<dbReference type="AlphaFoldDB" id="A0A7S1NU91"/>
<proteinExistence type="predicted"/>
<dbReference type="GO" id="GO:0016887">
    <property type="term" value="F:ATP hydrolysis activity"/>
    <property type="evidence" value="ECO:0007669"/>
    <property type="project" value="InterPro"/>
</dbReference>
<dbReference type="SFLD" id="SFLDG00002">
    <property type="entry name" value="C1.7:_P-type_atpase_like"/>
    <property type="match status" value="1"/>
</dbReference>
<reference evidence="17" key="1">
    <citation type="submission" date="2021-01" db="EMBL/GenBank/DDBJ databases">
        <authorList>
            <person name="Corre E."/>
            <person name="Pelletier E."/>
            <person name="Niang G."/>
            <person name="Scheremetjew M."/>
            <person name="Finn R."/>
            <person name="Kale V."/>
            <person name="Holt S."/>
            <person name="Cochrane G."/>
            <person name="Meng A."/>
            <person name="Brown T."/>
            <person name="Cohen L."/>
        </authorList>
    </citation>
    <scope>NUCLEOTIDE SEQUENCE</scope>
    <source>
        <strain evidence="17">NIES-381</strain>
    </source>
</reference>
<dbReference type="PROSITE" id="PS00154">
    <property type="entry name" value="ATPASE_E1_E2"/>
    <property type="match status" value="1"/>
</dbReference>
<dbReference type="FunFam" id="3.40.50.1000:FF:000144">
    <property type="entry name" value="copper-transporting ATPase 1 isoform X2"/>
    <property type="match status" value="1"/>
</dbReference>
<protein>
    <recommendedName>
        <fullName evidence="2">P-type Cu(+) transporter</fullName>
        <ecNumber evidence="2">7.2.2.8</ecNumber>
    </recommendedName>
</protein>
<dbReference type="PRINTS" id="PR00119">
    <property type="entry name" value="CATATPASE"/>
</dbReference>
<dbReference type="Gene3D" id="1.20.1110.10">
    <property type="entry name" value="Calcium-transporting ATPase, transmembrane domain"/>
    <property type="match status" value="1"/>
</dbReference>
<accession>A0A7S1NU91</accession>
<keyword evidence="4 15" id="KW-0812">Transmembrane</keyword>
<dbReference type="SFLD" id="SFLDF00027">
    <property type="entry name" value="p-type_atpase"/>
    <property type="match status" value="1"/>
</dbReference>
<evidence type="ECO:0000256" key="9">
    <source>
        <dbReference type="ARBA" id="ARBA00022842"/>
    </source>
</evidence>
<dbReference type="Gene3D" id="3.40.1110.10">
    <property type="entry name" value="Calcium-transporting ATPase, cytoplasmic domain N"/>
    <property type="match status" value="1"/>
</dbReference>
<dbReference type="InterPro" id="IPR044492">
    <property type="entry name" value="P_typ_ATPase_HD_dom"/>
</dbReference>
<dbReference type="GO" id="GO:0005524">
    <property type="term" value="F:ATP binding"/>
    <property type="evidence" value="ECO:0007669"/>
    <property type="project" value="UniProtKB-KW"/>
</dbReference>
<feature type="transmembrane region" description="Helical" evidence="15">
    <location>
        <begin position="89"/>
        <end position="109"/>
    </location>
</feature>
<dbReference type="InterPro" id="IPR059000">
    <property type="entry name" value="ATPase_P-type_domA"/>
</dbReference>
<keyword evidence="11 15" id="KW-1133">Transmembrane helix</keyword>
<dbReference type="EC" id="7.2.2.8" evidence="2"/>
<evidence type="ECO:0000256" key="14">
    <source>
        <dbReference type="ARBA" id="ARBA00023136"/>
    </source>
</evidence>
<dbReference type="Pfam" id="PF00122">
    <property type="entry name" value="E1-E2_ATPase"/>
    <property type="match status" value="1"/>
</dbReference>
<dbReference type="Gene3D" id="2.70.150.10">
    <property type="entry name" value="Calcium-transporting ATPase, cytoplasmic transduction domain A"/>
    <property type="match status" value="1"/>
</dbReference>
<dbReference type="Gene3D" id="3.40.50.1000">
    <property type="entry name" value="HAD superfamily/HAD-like"/>
    <property type="match status" value="1"/>
</dbReference>
<dbReference type="SUPFAM" id="SSF56784">
    <property type="entry name" value="HAD-like"/>
    <property type="match status" value="1"/>
</dbReference>
<dbReference type="InterPro" id="IPR023214">
    <property type="entry name" value="HAD_sf"/>
</dbReference>
<dbReference type="GO" id="GO:0012505">
    <property type="term" value="C:endomembrane system"/>
    <property type="evidence" value="ECO:0007669"/>
    <property type="project" value="UniProtKB-SubCell"/>
</dbReference>
<evidence type="ECO:0000256" key="4">
    <source>
        <dbReference type="ARBA" id="ARBA00022692"/>
    </source>
</evidence>
<gene>
    <name evidence="17" type="ORF">EGYM00392_LOCUS54082</name>
</gene>
<evidence type="ECO:0000256" key="11">
    <source>
        <dbReference type="ARBA" id="ARBA00022989"/>
    </source>
</evidence>
<dbReference type="InterPro" id="IPR004014">
    <property type="entry name" value="ATPase_P-typ_cation-transptr_N"/>
</dbReference>
<dbReference type="SUPFAM" id="SSF81653">
    <property type="entry name" value="Calcium ATPase, transduction domain A"/>
    <property type="match status" value="1"/>
</dbReference>
<dbReference type="PANTHER" id="PTHR24093">
    <property type="entry name" value="CATION TRANSPORTING ATPASE"/>
    <property type="match status" value="1"/>
</dbReference>
<keyword evidence="3" id="KW-0813">Transport</keyword>
<keyword evidence="7" id="KW-0187">Copper transport</keyword>
<sequence length="1023" mass="110784">MSPRVTITSARPTPVLDNALYTMIERKDLALFHEMGGVKCLSEKFNTADSAGLSSSQVTKNRSDYGENVLPDTERATFLGLIWEALKDLMMRLLIVAAIISIVFGMTLEDPKTGRVEREEGWIEGTAILISVALVVLVTATNDYSKAKKFQEMEAVQSKKDVEVIRDDAKVSIDVSELVVGDMLHVAAGMQMPADAIYIHGQDIKSDESAVTGESDIMKKNSDKDPFFISGTNITEGDGVVLIIGVGVNSFAGKLSMATRGVSPQTPLQVKLDRLAGMIGKGGMVAALLTFLVLSIKEVIKIATVEGHVATPTAFLEYVMVSITLIVVAIPEGLPLAVTIALAYSMKSMMKDNCLVRVLAACETMGGTNAICSDKTGTLTTNQMTVVQGWLAGDNFVFTGYGVTGGENAAATAQGEKVEMHSSEDNVKLLCAALSHNTACEELVGDDGQKVWVGGNKTEHGLLGLVNRIGQDYKAIRNSVKAADKRSYPFSSAKKRMTSILCMGNTWRVYVKGASEWILEDCTQALSRTGVEPVDAAYKAKMMAIIEQMADQGNRTIGVAYVDVPANGSNFPEEEPNYQYTLIGVMGIQDPIRPEVPTAVDNCNRAGISVRMVTGDNKNTAMAIAKKCGILSPNTEPEEGTVMEGPAFRELATTDPEKLERLIPKLKVLARSSPTDKLLLVSCIMDQGDIVAVTGDGTNDAPALKLADAGFAMRTGTDVATGAADMVLMDDNFATVVRAAAWGRTVNENIRKFLQFQLTVNVAGVLLTLIGSAVNEHNEEPLKPVQLLWLNLIMDTFAALALATEWPADDCLTRPGSRPIRRAAPLISRRMWSFILGHAAWQLIGIFIVIFFAPTIFQTGPCTLEDVKHLATMDENGNCVNGAVHSTCIFNTFIWFQLFNEFNARKLYSEKNPFGGLWRSRAFLAIFLLCVGFQFVAVQFFGPFMHTTPINPQQWGICIAFGATELLIGFLIKCLPITDWEPAADGSDNRKGLDKVKKELILEAKVNAGMIKSTSVEVGLKTA</sequence>
<dbReference type="CDD" id="cd02081">
    <property type="entry name" value="P-type_ATPase_Ca_PMCA-like"/>
    <property type="match status" value="1"/>
</dbReference>
<dbReference type="InterPro" id="IPR001757">
    <property type="entry name" value="P_typ_ATPase"/>
</dbReference>
<keyword evidence="6" id="KW-0547">Nucleotide-binding</keyword>
<feature type="transmembrane region" description="Helical" evidence="15">
    <location>
        <begin position="121"/>
        <end position="140"/>
    </location>
</feature>
<evidence type="ECO:0000256" key="7">
    <source>
        <dbReference type="ARBA" id="ARBA00022796"/>
    </source>
</evidence>
<evidence type="ECO:0000256" key="10">
    <source>
        <dbReference type="ARBA" id="ARBA00022967"/>
    </source>
</evidence>
<feature type="transmembrane region" description="Helical" evidence="15">
    <location>
        <begin position="275"/>
        <end position="296"/>
    </location>
</feature>
<feature type="transmembrane region" description="Helical" evidence="15">
    <location>
        <begin position="922"/>
        <end position="942"/>
    </location>
</feature>
<keyword evidence="5" id="KW-0479">Metal-binding</keyword>
<organism evidence="17">
    <name type="scientific">Eutreptiella gymnastica</name>
    <dbReference type="NCBI Taxonomy" id="73025"/>
    <lineage>
        <taxon>Eukaryota</taxon>
        <taxon>Discoba</taxon>
        <taxon>Euglenozoa</taxon>
        <taxon>Euglenida</taxon>
        <taxon>Spirocuta</taxon>
        <taxon>Euglenophyceae</taxon>
        <taxon>Eutreptiales</taxon>
        <taxon>Eutreptiaceae</taxon>
        <taxon>Eutreptiella</taxon>
    </lineage>
</organism>
<evidence type="ECO:0000313" key="17">
    <source>
        <dbReference type="EMBL" id="CAD9042900.1"/>
    </source>
</evidence>
<keyword evidence="10" id="KW-1278">Translocase</keyword>
<dbReference type="InterPro" id="IPR008250">
    <property type="entry name" value="ATPase_P-typ_transduc_dom_A_sf"/>
</dbReference>
<name>A0A7S1NU91_9EUGL</name>
<evidence type="ECO:0000256" key="15">
    <source>
        <dbReference type="SAM" id="Phobius"/>
    </source>
</evidence>
<evidence type="ECO:0000259" key="16">
    <source>
        <dbReference type="SMART" id="SM00831"/>
    </source>
</evidence>
<dbReference type="InterPro" id="IPR023298">
    <property type="entry name" value="ATPase_P-typ_TM_dom_sf"/>
</dbReference>
<dbReference type="InterPro" id="IPR036412">
    <property type="entry name" value="HAD-like_sf"/>
</dbReference>
<dbReference type="SFLD" id="SFLDS00003">
    <property type="entry name" value="Haloacid_Dehalogenase"/>
    <property type="match status" value="1"/>
</dbReference>
<dbReference type="GO" id="GO:0140581">
    <property type="term" value="F:P-type monovalent copper transporter activity"/>
    <property type="evidence" value="ECO:0007669"/>
    <property type="project" value="UniProtKB-EC"/>
</dbReference>
<evidence type="ECO:0000256" key="3">
    <source>
        <dbReference type="ARBA" id="ARBA00022448"/>
    </source>
</evidence>
<dbReference type="PANTHER" id="PTHR24093:SF369">
    <property type="entry name" value="CALCIUM-TRANSPORTING ATPASE"/>
    <property type="match status" value="1"/>
</dbReference>
<keyword evidence="13" id="KW-0406">Ion transport</keyword>
<keyword evidence="12" id="KW-0186">Copper</keyword>
<keyword evidence="8" id="KW-0067">ATP-binding</keyword>
<keyword evidence="14 15" id="KW-0472">Membrane</keyword>
<comment type="subcellular location">
    <subcellularLocation>
        <location evidence="1">Endomembrane system</location>
        <topology evidence="1">Multi-pass membrane protein</topology>
    </subcellularLocation>
</comment>
<evidence type="ECO:0000256" key="2">
    <source>
        <dbReference type="ARBA" id="ARBA00012517"/>
    </source>
</evidence>
<dbReference type="Pfam" id="PF13246">
    <property type="entry name" value="Cation_ATPase"/>
    <property type="match status" value="1"/>
</dbReference>
<dbReference type="SUPFAM" id="SSF81665">
    <property type="entry name" value="Calcium ATPase, transmembrane domain M"/>
    <property type="match status" value="1"/>
</dbReference>
<dbReference type="InterPro" id="IPR018303">
    <property type="entry name" value="ATPase_P-typ_P_site"/>
</dbReference>
<dbReference type="Pfam" id="PF00690">
    <property type="entry name" value="Cation_ATPase_N"/>
    <property type="match status" value="1"/>
</dbReference>
<dbReference type="GO" id="GO:0046872">
    <property type="term" value="F:metal ion binding"/>
    <property type="evidence" value="ECO:0007669"/>
    <property type="project" value="UniProtKB-KW"/>
</dbReference>
<evidence type="ECO:0000256" key="5">
    <source>
        <dbReference type="ARBA" id="ARBA00022723"/>
    </source>
</evidence>
<evidence type="ECO:0000256" key="8">
    <source>
        <dbReference type="ARBA" id="ARBA00022840"/>
    </source>
</evidence>
<dbReference type="Pfam" id="PF00689">
    <property type="entry name" value="Cation_ATPase_C"/>
    <property type="match status" value="1"/>
</dbReference>
<feature type="transmembrane region" description="Helical" evidence="15">
    <location>
        <begin position="883"/>
        <end position="902"/>
    </location>
</feature>
<keyword evidence="9" id="KW-0460">Magnesium</keyword>
<evidence type="ECO:0000256" key="6">
    <source>
        <dbReference type="ARBA" id="ARBA00022741"/>
    </source>
</evidence>
<dbReference type="InterPro" id="IPR006068">
    <property type="entry name" value="ATPase_P-typ_cation-transptr_C"/>
</dbReference>
<evidence type="ECO:0000256" key="13">
    <source>
        <dbReference type="ARBA" id="ARBA00023065"/>
    </source>
</evidence>
<feature type="transmembrane region" description="Helical" evidence="15">
    <location>
        <begin position="316"/>
        <end position="344"/>
    </location>
</feature>
<dbReference type="InterPro" id="IPR023299">
    <property type="entry name" value="ATPase_P-typ_cyto_dom_N"/>
</dbReference>
<dbReference type="PRINTS" id="PR00120">
    <property type="entry name" value="HATPASE"/>
</dbReference>
<dbReference type="GO" id="GO:0005886">
    <property type="term" value="C:plasma membrane"/>
    <property type="evidence" value="ECO:0007669"/>
    <property type="project" value="TreeGrafter"/>
</dbReference>
<dbReference type="NCBIfam" id="TIGR01494">
    <property type="entry name" value="ATPase_P-type"/>
    <property type="match status" value="2"/>
</dbReference>
<dbReference type="GO" id="GO:0005388">
    <property type="term" value="F:P-type calcium transporter activity"/>
    <property type="evidence" value="ECO:0007669"/>
    <property type="project" value="TreeGrafter"/>
</dbReference>
<feature type="domain" description="Cation-transporting P-type ATPase N-terminal" evidence="16">
    <location>
        <begin position="31"/>
        <end position="106"/>
    </location>
</feature>
<evidence type="ECO:0000256" key="12">
    <source>
        <dbReference type="ARBA" id="ARBA00023008"/>
    </source>
</evidence>
<dbReference type="EMBL" id="HBGA01148120">
    <property type="protein sequence ID" value="CAD9042900.1"/>
    <property type="molecule type" value="Transcribed_RNA"/>
</dbReference>
<dbReference type="SMART" id="SM00831">
    <property type="entry name" value="Cation_ATPase_N"/>
    <property type="match status" value="1"/>
</dbReference>
<dbReference type="SUPFAM" id="SSF81660">
    <property type="entry name" value="Metal cation-transporting ATPase, ATP-binding domain N"/>
    <property type="match status" value="1"/>
</dbReference>
<evidence type="ECO:0000256" key="1">
    <source>
        <dbReference type="ARBA" id="ARBA00004127"/>
    </source>
</evidence>
<feature type="transmembrane region" description="Helical" evidence="15">
    <location>
        <begin position="831"/>
        <end position="857"/>
    </location>
</feature>